<dbReference type="GO" id="GO:0004519">
    <property type="term" value="F:endonuclease activity"/>
    <property type="evidence" value="ECO:0007669"/>
    <property type="project" value="UniProtKB-KW"/>
</dbReference>
<proteinExistence type="predicted"/>
<dbReference type="NCBIfam" id="NF033545">
    <property type="entry name" value="transpos_IS630"/>
    <property type="match status" value="1"/>
</dbReference>
<dbReference type="AlphaFoldDB" id="A0A3E0CZV4"/>
<dbReference type="Proteomes" id="UP000256405">
    <property type="component" value="Unassembled WGS sequence"/>
</dbReference>
<protein>
    <submittedName>
        <fullName evidence="2">DDE superfamily endonuclease</fullName>
    </submittedName>
</protein>
<evidence type="ECO:0000259" key="1">
    <source>
        <dbReference type="Pfam" id="PF13358"/>
    </source>
</evidence>
<evidence type="ECO:0000313" key="2">
    <source>
        <dbReference type="EMBL" id="REG74742.1"/>
    </source>
</evidence>
<sequence length="224" mass="26619">MKGWVIPPEQNSEFVANMEYVLDIYKMPYDEDHPVVCMDESPKQLIEEVASTPMKQGQEARLDYEYIRHGIVNIFMANEPLKGKRMVEITERKTKTDWAKFIKRIAEEMYPQAKKIKLVMDNFKTHDASAFYETFEPEEAKRLRDRFEFVYTPKHGSWLNMAEIELHVLNGQCLNRHMATQKEIKSEVEAWQNHRNNKISKINWQFTNDQARIKLKRLYPSIST</sequence>
<organism evidence="2 3">
    <name type="scientific">Algoriphagus antarcticus</name>
    <dbReference type="NCBI Taxonomy" id="238540"/>
    <lineage>
        <taxon>Bacteria</taxon>
        <taxon>Pseudomonadati</taxon>
        <taxon>Bacteroidota</taxon>
        <taxon>Cytophagia</taxon>
        <taxon>Cytophagales</taxon>
        <taxon>Cyclobacteriaceae</taxon>
        <taxon>Algoriphagus</taxon>
    </lineage>
</organism>
<dbReference type="EMBL" id="QUNF01000073">
    <property type="protein sequence ID" value="REG74742.1"/>
    <property type="molecule type" value="Genomic_DNA"/>
</dbReference>
<dbReference type="InterPro" id="IPR047655">
    <property type="entry name" value="Transpos_IS630-like"/>
</dbReference>
<keyword evidence="2" id="KW-0255">Endonuclease</keyword>
<dbReference type="InterPro" id="IPR038717">
    <property type="entry name" value="Tc1-like_DDE_dom"/>
</dbReference>
<reference evidence="2 3" key="1">
    <citation type="submission" date="2018-08" db="EMBL/GenBank/DDBJ databases">
        <title>Genomic Encyclopedia of Archaeal and Bacterial Type Strains, Phase II (KMG-II): from individual species to whole genera.</title>
        <authorList>
            <person name="Goeker M."/>
        </authorList>
    </citation>
    <scope>NUCLEOTIDE SEQUENCE [LARGE SCALE GENOMIC DNA]</scope>
    <source>
        <strain evidence="2 3">DSM 15986</strain>
    </source>
</reference>
<evidence type="ECO:0000313" key="3">
    <source>
        <dbReference type="Proteomes" id="UP000256405"/>
    </source>
</evidence>
<accession>A0A3E0CZV4</accession>
<gene>
    <name evidence="2" type="ORF">C8N25_1731</name>
</gene>
<feature type="domain" description="Tc1-like transposase DDE" evidence="1">
    <location>
        <begin position="34"/>
        <end position="184"/>
    </location>
</feature>
<dbReference type="Pfam" id="PF13358">
    <property type="entry name" value="DDE_3"/>
    <property type="match status" value="1"/>
</dbReference>
<keyword evidence="3" id="KW-1185">Reference proteome</keyword>
<name>A0A3E0CZV4_9BACT</name>
<keyword evidence="2" id="KW-0540">Nuclease</keyword>
<comment type="caution">
    <text evidence="2">The sequence shown here is derived from an EMBL/GenBank/DDBJ whole genome shotgun (WGS) entry which is preliminary data.</text>
</comment>
<keyword evidence="2" id="KW-0378">Hydrolase</keyword>